<dbReference type="GO" id="GO:0043565">
    <property type="term" value="F:sequence-specific DNA binding"/>
    <property type="evidence" value="ECO:0007669"/>
    <property type="project" value="InterPro"/>
</dbReference>
<dbReference type="PROSITE" id="PS51843">
    <property type="entry name" value="NR_LBD"/>
    <property type="match status" value="1"/>
</dbReference>
<gene>
    <name evidence="12" type="ORF">CAEBREN_19210</name>
</gene>
<dbReference type="GO" id="GO:0005634">
    <property type="term" value="C:nucleus"/>
    <property type="evidence" value="ECO:0007669"/>
    <property type="project" value="UniProtKB-SubCell"/>
</dbReference>
<dbReference type="Pfam" id="PF00104">
    <property type="entry name" value="Hormone_recep"/>
    <property type="match status" value="1"/>
</dbReference>
<evidence type="ECO:0000256" key="3">
    <source>
        <dbReference type="ARBA" id="ARBA00022833"/>
    </source>
</evidence>
<evidence type="ECO:0000256" key="8">
    <source>
        <dbReference type="ARBA" id="ARBA00023242"/>
    </source>
</evidence>
<dbReference type="PROSITE" id="PS51030">
    <property type="entry name" value="NUCLEAR_REC_DBD_2"/>
    <property type="match status" value="1"/>
</dbReference>
<dbReference type="GO" id="GO:0003700">
    <property type="term" value="F:DNA-binding transcription factor activity"/>
    <property type="evidence" value="ECO:0007669"/>
    <property type="project" value="InterPro"/>
</dbReference>
<evidence type="ECO:0000313" key="12">
    <source>
        <dbReference type="EMBL" id="EGT38227.1"/>
    </source>
</evidence>
<keyword evidence="1 9" id="KW-0479">Metal-binding</keyword>
<dbReference type="GO" id="GO:0008270">
    <property type="term" value="F:zinc ion binding"/>
    <property type="evidence" value="ECO:0007669"/>
    <property type="project" value="UniProtKB-KW"/>
</dbReference>
<evidence type="ECO:0000256" key="4">
    <source>
        <dbReference type="ARBA" id="ARBA00023015"/>
    </source>
</evidence>
<sequence>MRNQKEKNTCSICLEPGDGFHFGAQACKACAAFFRRSVALKKTYQCRGDGYCDITITDWISWCFEDFVNLELLQKNILFRHFYTPFYMMEGAFLSHIHNRSDAVVLPSGDYIDMNRLETFYKNLEDAQPLSKEQIDDIFKPSYDMHRKCLILPMMSEKLDLFEFFALTTLLLWDTGLENLTDQTIEIGKKNKDQVMKELAFYMKTVKSIEEPAVRVGSIVNLLPAAHKSTRRIQDDLEMTQVFKIYTPSQEFYNMVNGNF</sequence>
<keyword evidence="7 9" id="KW-0675">Receptor</keyword>
<accession>G0MN94</accession>
<dbReference type="SUPFAM" id="SSF48508">
    <property type="entry name" value="Nuclear receptor ligand-binding domain"/>
    <property type="match status" value="1"/>
</dbReference>
<evidence type="ECO:0000313" key="13">
    <source>
        <dbReference type="Proteomes" id="UP000008068"/>
    </source>
</evidence>
<keyword evidence="13" id="KW-1185">Reference proteome</keyword>
<dbReference type="GO" id="GO:0006357">
    <property type="term" value="P:regulation of transcription by RNA polymerase II"/>
    <property type="evidence" value="ECO:0007669"/>
    <property type="project" value="TreeGrafter"/>
</dbReference>
<dbReference type="Gene3D" id="3.30.50.10">
    <property type="entry name" value="Erythroid Transcription Factor GATA-1, subunit A"/>
    <property type="match status" value="1"/>
</dbReference>
<dbReference type="STRING" id="135651.G0MN94"/>
<evidence type="ECO:0000256" key="9">
    <source>
        <dbReference type="RuleBase" id="RU004334"/>
    </source>
</evidence>
<dbReference type="eggNOG" id="KOG3575">
    <property type="taxonomic scope" value="Eukaryota"/>
</dbReference>
<dbReference type="Gene3D" id="1.10.565.10">
    <property type="entry name" value="Retinoid X Receptor"/>
    <property type="match status" value="1"/>
</dbReference>
<dbReference type="InterPro" id="IPR035500">
    <property type="entry name" value="NHR-like_dom_sf"/>
</dbReference>
<evidence type="ECO:0000256" key="6">
    <source>
        <dbReference type="ARBA" id="ARBA00023163"/>
    </source>
</evidence>
<organism evidence="13">
    <name type="scientific">Caenorhabditis brenneri</name>
    <name type="common">Nematode worm</name>
    <dbReference type="NCBI Taxonomy" id="135651"/>
    <lineage>
        <taxon>Eukaryota</taxon>
        <taxon>Metazoa</taxon>
        <taxon>Ecdysozoa</taxon>
        <taxon>Nematoda</taxon>
        <taxon>Chromadorea</taxon>
        <taxon>Rhabditida</taxon>
        <taxon>Rhabditina</taxon>
        <taxon>Rhabditomorpha</taxon>
        <taxon>Rhabditoidea</taxon>
        <taxon>Rhabditidae</taxon>
        <taxon>Peloderinae</taxon>
        <taxon>Caenorhabditis</taxon>
    </lineage>
</organism>
<dbReference type="SMART" id="SM00399">
    <property type="entry name" value="ZnF_C4"/>
    <property type="match status" value="1"/>
</dbReference>
<reference evidence="13" key="1">
    <citation type="submission" date="2011-07" db="EMBL/GenBank/DDBJ databases">
        <authorList>
            <consortium name="Caenorhabditis brenneri Sequencing and Analysis Consortium"/>
            <person name="Wilson R.K."/>
        </authorList>
    </citation>
    <scope>NUCLEOTIDE SEQUENCE [LARGE SCALE GENOMIC DNA]</scope>
    <source>
        <strain evidence="13">PB2801</strain>
    </source>
</reference>
<keyword evidence="3 9" id="KW-0862">Zinc</keyword>
<dbReference type="SMART" id="SM00430">
    <property type="entry name" value="HOLI"/>
    <property type="match status" value="1"/>
</dbReference>
<comment type="subcellular location">
    <subcellularLocation>
        <location evidence="9">Nucleus</location>
    </subcellularLocation>
</comment>
<evidence type="ECO:0000259" key="11">
    <source>
        <dbReference type="PROSITE" id="PS51843"/>
    </source>
</evidence>
<protein>
    <recommendedName>
        <fullName evidence="14">Nuclear receptor domain-containing protein</fullName>
    </recommendedName>
</protein>
<feature type="domain" description="Nuclear receptor" evidence="10">
    <location>
        <begin position="7"/>
        <end position="58"/>
    </location>
</feature>
<dbReference type="InterPro" id="IPR001628">
    <property type="entry name" value="Znf_hrmn_rcpt"/>
</dbReference>
<name>G0MN94_CAEBE</name>
<dbReference type="PANTHER" id="PTHR46011:SF18">
    <property type="entry name" value="NR LBD DOMAIN-CONTAINING PROTEIN-RELATED"/>
    <property type="match status" value="1"/>
</dbReference>
<dbReference type="OMA" id="ADICCKS"/>
<dbReference type="PRINTS" id="PR00047">
    <property type="entry name" value="STROIDFINGER"/>
</dbReference>
<proteinExistence type="inferred from homology"/>
<keyword evidence="6 9" id="KW-0804">Transcription</keyword>
<keyword evidence="5 9" id="KW-0238">DNA-binding</keyword>
<evidence type="ECO:0000256" key="7">
    <source>
        <dbReference type="ARBA" id="ARBA00023170"/>
    </source>
</evidence>
<dbReference type="InterPro" id="IPR013088">
    <property type="entry name" value="Znf_NHR/GATA"/>
</dbReference>
<keyword evidence="4 9" id="KW-0805">Transcription regulation</keyword>
<dbReference type="Proteomes" id="UP000008068">
    <property type="component" value="Unassembled WGS sequence"/>
</dbReference>
<dbReference type="SUPFAM" id="SSF57716">
    <property type="entry name" value="Glucocorticoid receptor-like (DNA-binding domain)"/>
    <property type="match status" value="1"/>
</dbReference>
<evidence type="ECO:0000259" key="10">
    <source>
        <dbReference type="PROSITE" id="PS51030"/>
    </source>
</evidence>
<evidence type="ECO:0000256" key="2">
    <source>
        <dbReference type="ARBA" id="ARBA00022771"/>
    </source>
</evidence>
<evidence type="ECO:0000256" key="1">
    <source>
        <dbReference type="ARBA" id="ARBA00022723"/>
    </source>
</evidence>
<dbReference type="InterPro" id="IPR000536">
    <property type="entry name" value="Nucl_hrmn_rcpt_lig-bd"/>
</dbReference>
<comment type="similarity">
    <text evidence="9">Belongs to the nuclear hormone receptor family.</text>
</comment>
<dbReference type="PROSITE" id="PS00031">
    <property type="entry name" value="NUCLEAR_REC_DBD_1"/>
    <property type="match status" value="1"/>
</dbReference>
<dbReference type="PANTHER" id="PTHR46011">
    <property type="entry name" value="NUCLEAR HORMONE RECEPTOR FAMILY MEMBER NHR-86-RELATED"/>
    <property type="match status" value="1"/>
</dbReference>
<keyword evidence="2 9" id="KW-0863">Zinc-finger</keyword>
<dbReference type="InParanoid" id="G0MN94"/>
<evidence type="ECO:0008006" key="14">
    <source>
        <dbReference type="Google" id="ProtNLM"/>
    </source>
</evidence>
<evidence type="ECO:0000256" key="5">
    <source>
        <dbReference type="ARBA" id="ARBA00023125"/>
    </source>
</evidence>
<dbReference type="AlphaFoldDB" id="G0MN94"/>
<feature type="domain" description="NR LBD" evidence="11">
    <location>
        <begin position="18"/>
        <end position="259"/>
    </location>
</feature>
<keyword evidence="8 9" id="KW-0539">Nucleus</keyword>
<dbReference type="EMBL" id="GL379803">
    <property type="protein sequence ID" value="EGT38227.1"/>
    <property type="molecule type" value="Genomic_DNA"/>
</dbReference>
<dbReference type="HOGENOM" id="CLU_007368_1_1_1"/>
<dbReference type="OrthoDB" id="5830034at2759"/>